<dbReference type="InterPro" id="IPR011055">
    <property type="entry name" value="Dup_hybrid_motif"/>
</dbReference>
<feature type="region of interest" description="Disordered" evidence="2">
    <location>
        <begin position="113"/>
        <end position="222"/>
    </location>
</feature>
<dbReference type="PROSITE" id="PS51257">
    <property type="entry name" value="PROKAR_LIPOPROTEIN"/>
    <property type="match status" value="1"/>
</dbReference>
<feature type="domain" description="LysM" evidence="3">
    <location>
        <begin position="62"/>
        <end position="106"/>
    </location>
</feature>
<dbReference type="PROSITE" id="PS51782">
    <property type="entry name" value="LYSM"/>
    <property type="match status" value="1"/>
</dbReference>
<feature type="compositionally biased region" description="Low complexity" evidence="2">
    <location>
        <begin position="123"/>
        <end position="136"/>
    </location>
</feature>
<reference evidence="4 5" key="1">
    <citation type="submission" date="2019-06" db="EMBL/GenBank/DDBJ databases">
        <title>New taxonomy in bacterial strain CC-CFT640, isolated from vineyard.</title>
        <authorList>
            <person name="Lin S.-Y."/>
            <person name="Tsai C.-F."/>
            <person name="Young C.-C."/>
        </authorList>
    </citation>
    <scope>NUCLEOTIDE SEQUENCE [LARGE SCALE GENOMIC DNA]</scope>
    <source>
        <strain evidence="4 5">CC-CFT640</strain>
    </source>
</reference>
<gene>
    <name evidence="4" type="ORF">FHP25_29500</name>
</gene>
<dbReference type="AlphaFoldDB" id="A0A5C8PCI7"/>
<dbReference type="InterPro" id="IPR018392">
    <property type="entry name" value="LysM"/>
</dbReference>
<dbReference type="Gene3D" id="3.10.350.10">
    <property type="entry name" value="LysM domain"/>
    <property type="match status" value="1"/>
</dbReference>
<feature type="compositionally biased region" description="Pro residues" evidence="2">
    <location>
        <begin position="145"/>
        <end position="159"/>
    </location>
</feature>
<dbReference type="GO" id="GO:0004222">
    <property type="term" value="F:metalloendopeptidase activity"/>
    <property type="evidence" value="ECO:0007669"/>
    <property type="project" value="TreeGrafter"/>
</dbReference>
<dbReference type="OrthoDB" id="9795421at2"/>
<evidence type="ECO:0000256" key="1">
    <source>
        <dbReference type="ARBA" id="ARBA00038420"/>
    </source>
</evidence>
<keyword evidence="5" id="KW-1185">Reference proteome</keyword>
<name>A0A5C8PCI7_9HYPH</name>
<dbReference type="InterPro" id="IPR016047">
    <property type="entry name" value="M23ase_b-sheet_dom"/>
</dbReference>
<dbReference type="Pfam" id="PF01551">
    <property type="entry name" value="Peptidase_M23"/>
    <property type="match status" value="1"/>
</dbReference>
<evidence type="ECO:0000256" key="2">
    <source>
        <dbReference type="SAM" id="MobiDB-lite"/>
    </source>
</evidence>
<organism evidence="4 5">
    <name type="scientific">Vineibacter terrae</name>
    <dbReference type="NCBI Taxonomy" id="2586908"/>
    <lineage>
        <taxon>Bacteria</taxon>
        <taxon>Pseudomonadati</taxon>
        <taxon>Pseudomonadota</taxon>
        <taxon>Alphaproteobacteria</taxon>
        <taxon>Hyphomicrobiales</taxon>
        <taxon>Vineibacter</taxon>
    </lineage>
</organism>
<evidence type="ECO:0000259" key="3">
    <source>
        <dbReference type="PROSITE" id="PS51782"/>
    </source>
</evidence>
<dbReference type="PANTHER" id="PTHR21666">
    <property type="entry name" value="PEPTIDASE-RELATED"/>
    <property type="match status" value="1"/>
</dbReference>
<dbReference type="PANTHER" id="PTHR21666:SF263">
    <property type="entry name" value="MUREIN HYDROLASE ACTIVATOR NLPD"/>
    <property type="match status" value="1"/>
</dbReference>
<protein>
    <submittedName>
        <fullName evidence="4">M23 family metallopeptidase</fullName>
    </submittedName>
</protein>
<dbReference type="InterPro" id="IPR050570">
    <property type="entry name" value="Cell_wall_metabolism_enzyme"/>
</dbReference>
<comment type="caution">
    <text evidence="4">The sequence shown here is derived from an EMBL/GenBank/DDBJ whole genome shotgun (WGS) entry which is preliminary data.</text>
</comment>
<dbReference type="InterPro" id="IPR036779">
    <property type="entry name" value="LysM_dom_sf"/>
</dbReference>
<dbReference type="Proteomes" id="UP000321638">
    <property type="component" value="Unassembled WGS sequence"/>
</dbReference>
<dbReference type="CDD" id="cd00118">
    <property type="entry name" value="LysM"/>
    <property type="match status" value="1"/>
</dbReference>
<dbReference type="Pfam" id="PF01476">
    <property type="entry name" value="LysM"/>
    <property type="match status" value="1"/>
</dbReference>
<evidence type="ECO:0000313" key="5">
    <source>
        <dbReference type="Proteomes" id="UP000321638"/>
    </source>
</evidence>
<comment type="similarity">
    <text evidence="1">Belongs to the E.coli NlpD/Haemophilus LppB family.</text>
</comment>
<dbReference type="Gene3D" id="2.70.70.10">
    <property type="entry name" value="Glucose Permease (Domain IIA)"/>
    <property type="match status" value="1"/>
</dbReference>
<sequence length="321" mass="32682">MNNNAHRTPSRARRQPMPVRAGIVLALSLITASCGWYDSAVYGGRQGTIEYPGSASASASAPIYVVQEGDTIDSIASRFGVPASTIADRNSLKPSDKLAAGKWLEIPNARVVEQGMAPPPSGTPSSGPSTPAPTSTDGRVSSTDLPPPTGTPQSQPPKPVAGTLPPSSPSPAAGSGTAPQPVPIPTASSTPTRPAATAPRFDWPLRGSTLQGFGNRPDGQRNDGINIAAAQGATVKAAEGGTVVYVGSEVKGLGNLVLLSHAGGYVTAYAHLDRASVAKGAAVKKGQAIGTVGQTGGVSQPQLHFEIRQRNKPVDPTTLLP</sequence>
<dbReference type="SUPFAM" id="SSF51261">
    <property type="entry name" value="Duplicated hybrid motif"/>
    <property type="match status" value="1"/>
</dbReference>
<feature type="compositionally biased region" description="Low complexity" evidence="2">
    <location>
        <begin position="161"/>
        <end position="200"/>
    </location>
</feature>
<proteinExistence type="inferred from homology"/>
<evidence type="ECO:0000313" key="4">
    <source>
        <dbReference type="EMBL" id="TXL71518.1"/>
    </source>
</evidence>
<dbReference type="EMBL" id="VDUZ01000042">
    <property type="protein sequence ID" value="TXL71518.1"/>
    <property type="molecule type" value="Genomic_DNA"/>
</dbReference>
<dbReference type="SUPFAM" id="SSF54106">
    <property type="entry name" value="LysM domain"/>
    <property type="match status" value="1"/>
</dbReference>
<dbReference type="SMART" id="SM00257">
    <property type="entry name" value="LysM"/>
    <property type="match status" value="1"/>
</dbReference>
<dbReference type="CDD" id="cd12797">
    <property type="entry name" value="M23_peptidase"/>
    <property type="match status" value="1"/>
</dbReference>
<accession>A0A5C8PCI7</accession>